<evidence type="ECO:0000256" key="6">
    <source>
        <dbReference type="ARBA" id="ARBA00022826"/>
    </source>
</evidence>
<sequence>MYIAAVGQLLLILLVSAMFASSWAATIVHTPKAGQAAGSAISHQSFVRLSTAPQPQLILATPTVRIVNAKVNKGLEVPEVHHTPAHLTYAAHPVVHQTLPRIKPVRNISYASLRAQKTERRQEAGGRSGNGSQQPALHATPTMHWQQLLKQLSNHIVFRGLHHAFIAVQLRDELWKTSAGRRSQKMRPFTLWLTHILLSYAGDILVSLLLGSLPLEPLNNAQDVALCTAAWYIVFYSPFDVAYAVGRSAACRCLVAPVTALNQVLHIERGVQLATKIYGRSATLPILIIGTVIGSGAEFLKPVAALLINRCQLQNVAYVKLST</sequence>
<dbReference type="GO" id="GO:0012505">
    <property type="term" value="C:endomembrane system"/>
    <property type="evidence" value="ECO:0007669"/>
    <property type="project" value="UniProtKB-SubCell"/>
</dbReference>
<evidence type="ECO:0000256" key="7">
    <source>
        <dbReference type="ARBA" id="ARBA00022958"/>
    </source>
</evidence>
<comment type="subcellular location">
    <subcellularLocation>
        <location evidence="1">Endomembrane system</location>
        <topology evidence="1">Multi-pass membrane protein</topology>
    </subcellularLocation>
</comment>
<evidence type="ECO:0000256" key="3">
    <source>
        <dbReference type="ARBA" id="ARBA00022448"/>
    </source>
</evidence>
<dbReference type="PANTHER" id="PTHR12454:SF11">
    <property type="entry name" value="GH25683P"/>
    <property type="match status" value="1"/>
</dbReference>
<evidence type="ECO:0000256" key="12">
    <source>
        <dbReference type="SAM" id="MobiDB-lite"/>
    </source>
</evidence>
<keyword evidence="9" id="KW-0406">Ion transport</keyword>
<keyword evidence="6" id="KW-0631">Potassium channel</keyword>
<keyword evidence="4" id="KW-0633">Potassium transport</keyword>
<evidence type="ECO:0000256" key="11">
    <source>
        <dbReference type="ARBA" id="ARBA00023303"/>
    </source>
</evidence>
<keyword evidence="5" id="KW-0812">Transmembrane</keyword>
<keyword evidence="11" id="KW-0407">Ion channel</keyword>
<evidence type="ECO:0000256" key="10">
    <source>
        <dbReference type="ARBA" id="ARBA00023136"/>
    </source>
</evidence>
<reference evidence="14 15" key="1">
    <citation type="journal article" date="2019" name="J. Hered.">
        <title>An Improved Genome Assembly for Drosophila navojoa, the Basal Species in the mojavensis Cluster.</title>
        <authorList>
            <person name="Vanderlinde T."/>
            <person name="Dupim E.G."/>
            <person name="Nazario-Yepiz N.O."/>
            <person name="Carvalho A.B."/>
        </authorList>
    </citation>
    <scope>NUCLEOTIDE SEQUENCE [LARGE SCALE GENOMIC DNA]</scope>
    <source>
        <strain evidence="14">Navoj_Jal97</strain>
        <tissue evidence="14">Whole organism</tissue>
    </source>
</reference>
<keyword evidence="13" id="KW-0732">Signal</keyword>
<dbReference type="Proteomes" id="UP000295192">
    <property type="component" value="Unassembled WGS sequence"/>
</dbReference>
<evidence type="ECO:0000313" key="14">
    <source>
        <dbReference type="EMBL" id="TDG48083.1"/>
    </source>
</evidence>
<evidence type="ECO:0000256" key="2">
    <source>
        <dbReference type="ARBA" id="ARBA00005766"/>
    </source>
</evidence>
<dbReference type="GO" id="GO:0016020">
    <property type="term" value="C:membrane"/>
    <property type="evidence" value="ECO:0007669"/>
    <property type="project" value="InterPro"/>
</dbReference>
<protein>
    <submittedName>
        <fullName evidence="14">Uncharacterized protein</fullName>
    </submittedName>
</protein>
<dbReference type="InterPro" id="IPR007866">
    <property type="entry name" value="TRIC_channel"/>
</dbReference>
<evidence type="ECO:0000256" key="4">
    <source>
        <dbReference type="ARBA" id="ARBA00022538"/>
    </source>
</evidence>
<dbReference type="EMBL" id="LSRL02000036">
    <property type="protein sequence ID" value="TDG48083.1"/>
    <property type="molecule type" value="Genomic_DNA"/>
</dbReference>
<name>A0A484BH21_DRONA</name>
<keyword evidence="3" id="KW-0813">Transport</keyword>
<keyword evidence="8" id="KW-1133">Transmembrane helix</keyword>
<keyword evidence="7" id="KW-0630">Potassium</keyword>
<evidence type="ECO:0000256" key="9">
    <source>
        <dbReference type="ARBA" id="ARBA00023065"/>
    </source>
</evidence>
<gene>
    <name evidence="14" type="ORF">AWZ03_005500</name>
</gene>
<dbReference type="OrthoDB" id="195817at2759"/>
<dbReference type="GO" id="GO:0005267">
    <property type="term" value="F:potassium channel activity"/>
    <property type="evidence" value="ECO:0007669"/>
    <property type="project" value="UniProtKB-KW"/>
</dbReference>
<evidence type="ECO:0000256" key="1">
    <source>
        <dbReference type="ARBA" id="ARBA00004127"/>
    </source>
</evidence>
<proteinExistence type="inferred from homology"/>
<keyword evidence="10" id="KW-0472">Membrane</keyword>
<accession>A0A484BH21</accession>
<evidence type="ECO:0000256" key="5">
    <source>
        <dbReference type="ARBA" id="ARBA00022692"/>
    </source>
</evidence>
<feature type="chain" id="PRO_5019861652" evidence="13">
    <location>
        <begin position="25"/>
        <end position="323"/>
    </location>
</feature>
<comment type="similarity">
    <text evidence="2">Belongs to the TMEM38 family.</text>
</comment>
<organism evidence="14 15">
    <name type="scientific">Drosophila navojoa</name>
    <name type="common">Fruit fly</name>
    <dbReference type="NCBI Taxonomy" id="7232"/>
    <lineage>
        <taxon>Eukaryota</taxon>
        <taxon>Metazoa</taxon>
        <taxon>Ecdysozoa</taxon>
        <taxon>Arthropoda</taxon>
        <taxon>Hexapoda</taxon>
        <taxon>Insecta</taxon>
        <taxon>Pterygota</taxon>
        <taxon>Neoptera</taxon>
        <taxon>Endopterygota</taxon>
        <taxon>Diptera</taxon>
        <taxon>Brachycera</taxon>
        <taxon>Muscomorpha</taxon>
        <taxon>Ephydroidea</taxon>
        <taxon>Drosophilidae</taxon>
        <taxon>Drosophila</taxon>
    </lineage>
</organism>
<dbReference type="GO" id="GO:0042802">
    <property type="term" value="F:identical protein binding"/>
    <property type="evidence" value="ECO:0007669"/>
    <property type="project" value="InterPro"/>
</dbReference>
<feature type="signal peptide" evidence="13">
    <location>
        <begin position="1"/>
        <end position="24"/>
    </location>
</feature>
<keyword evidence="15" id="KW-1185">Reference proteome</keyword>
<evidence type="ECO:0000256" key="13">
    <source>
        <dbReference type="SAM" id="SignalP"/>
    </source>
</evidence>
<comment type="caution">
    <text evidence="14">The sequence shown here is derived from an EMBL/GenBank/DDBJ whole genome shotgun (WGS) entry which is preliminary data.</text>
</comment>
<dbReference type="AlphaFoldDB" id="A0A484BH21"/>
<evidence type="ECO:0000313" key="15">
    <source>
        <dbReference type="Proteomes" id="UP000295192"/>
    </source>
</evidence>
<dbReference type="PANTHER" id="PTHR12454">
    <property type="entry name" value="TRIMERIC INTRACELLULAR CATION CHANNEL"/>
    <property type="match status" value="1"/>
</dbReference>
<dbReference type="Pfam" id="PF05197">
    <property type="entry name" value="TRIC"/>
    <property type="match status" value="1"/>
</dbReference>
<feature type="region of interest" description="Disordered" evidence="12">
    <location>
        <begin position="116"/>
        <end position="137"/>
    </location>
</feature>
<evidence type="ECO:0000256" key="8">
    <source>
        <dbReference type="ARBA" id="ARBA00022989"/>
    </source>
</evidence>